<dbReference type="Gene3D" id="3.40.50.2300">
    <property type="match status" value="1"/>
</dbReference>
<dbReference type="InterPro" id="IPR001789">
    <property type="entry name" value="Sig_transdc_resp-reg_receiver"/>
</dbReference>
<keyword evidence="5" id="KW-1185">Reference proteome</keyword>
<dbReference type="InterPro" id="IPR011006">
    <property type="entry name" value="CheY-like_superfamily"/>
</dbReference>
<proteinExistence type="predicted"/>
<name>A0A1G6QCX6_NIADE</name>
<dbReference type="InterPro" id="IPR046947">
    <property type="entry name" value="LytR-like"/>
</dbReference>
<dbReference type="RefSeq" id="WP_090389947.1">
    <property type="nucleotide sequence ID" value="NZ_FMZO01000004.1"/>
</dbReference>
<dbReference type="STRING" id="1285928.SAMN04487894_104343"/>
<dbReference type="SUPFAM" id="SSF52172">
    <property type="entry name" value="CheY-like"/>
    <property type="match status" value="1"/>
</dbReference>
<dbReference type="Proteomes" id="UP000198757">
    <property type="component" value="Unassembled WGS sequence"/>
</dbReference>
<dbReference type="GO" id="GO:0000156">
    <property type="term" value="F:phosphorelay response regulator activity"/>
    <property type="evidence" value="ECO:0007669"/>
    <property type="project" value="InterPro"/>
</dbReference>
<dbReference type="SMART" id="SM00448">
    <property type="entry name" value="REC"/>
    <property type="match status" value="1"/>
</dbReference>
<dbReference type="PROSITE" id="PS50110">
    <property type="entry name" value="RESPONSE_REGULATORY"/>
    <property type="match status" value="1"/>
</dbReference>
<sequence length="237" mass="26832">MSEANAYSCIIVDDDEIDRLTTLSFVKKYPFLSVKGVYDNAAAALAEIEQTRPHILLLDVDMDGTNGLELRRQLLQVDACIFITSYPDYALESFELAALDFLVKPVKTDRFAASMQRLEEYLLLRKKSALLDHSLNGDTIFIKDGHEHIKIKAADILYLEALKDYTGIITRQKKHCVLASLGNLLKDPSFSSFIRVHRSYAVQKHFIDKITPQEIHISGISIPVGRSYKKALEKIIM</sequence>
<feature type="domain" description="HTH LytTR-type" evidence="3">
    <location>
        <begin position="140"/>
        <end position="237"/>
    </location>
</feature>
<dbReference type="Pfam" id="PF04397">
    <property type="entry name" value="LytTR"/>
    <property type="match status" value="1"/>
</dbReference>
<reference evidence="5" key="1">
    <citation type="submission" date="2016-10" db="EMBL/GenBank/DDBJ databases">
        <authorList>
            <person name="Varghese N."/>
            <person name="Submissions S."/>
        </authorList>
    </citation>
    <scope>NUCLEOTIDE SEQUENCE [LARGE SCALE GENOMIC DNA]</scope>
    <source>
        <strain evidence="5">DSM 25811 / CCM 8410 / LMG 26954 / E90</strain>
    </source>
</reference>
<evidence type="ECO:0000313" key="4">
    <source>
        <dbReference type="EMBL" id="SDC89525.1"/>
    </source>
</evidence>
<dbReference type="Pfam" id="PF00072">
    <property type="entry name" value="Response_reg"/>
    <property type="match status" value="1"/>
</dbReference>
<dbReference type="GO" id="GO:0003677">
    <property type="term" value="F:DNA binding"/>
    <property type="evidence" value="ECO:0007669"/>
    <property type="project" value="InterPro"/>
</dbReference>
<dbReference type="PROSITE" id="PS50930">
    <property type="entry name" value="HTH_LYTTR"/>
    <property type="match status" value="1"/>
</dbReference>
<accession>A0A1G6QCX6</accession>
<evidence type="ECO:0000256" key="1">
    <source>
        <dbReference type="PROSITE-ProRule" id="PRU00169"/>
    </source>
</evidence>
<dbReference type="PANTHER" id="PTHR37299">
    <property type="entry name" value="TRANSCRIPTIONAL REGULATOR-RELATED"/>
    <property type="match status" value="1"/>
</dbReference>
<feature type="modified residue" description="4-aspartylphosphate" evidence="1">
    <location>
        <position position="59"/>
    </location>
</feature>
<dbReference type="InterPro" id="IPR007492">
    <property type="entry name" value="LytTR_DNA-bd_dom"/>
</dbReference>
<dbReference type="AlphaFoldDB" id="A0A1G6QCX6"/>
<dbReference type="PANTHER" id="PTHR37299:SF1">
    <property type="entry name" value="STAGE 0 SPORULATION PROTEIN A HOMOLOG"/>
    <property type="match status" value="1"/>
</dbReference>
<evidence type="ECO:0000259" key="3">
    <source>
        <dbReference type="PROSITE" id="PS50930"/>
    </source>
</evidence>
<evidence type="ECO:0000259" key="2">
    <source>
        <dbReference type="PROSITE" id="PS50110"/>
    </source>
</evidence>
<protein>
    <submittedName>
        <fullName evidence="4">Two component transcriptional regulator, LytTR family</fullName>
    </submittedName>
</protein>
<keyword evidence="1" id="KW-0597">Phosphoprotein</keyword>
<feature type="domain" description="Response regulatory" evidence="2">
    <location>
        <begin position="8"/>
        <end position="119"/>
    </location>
</feature>
<evidence type="ECO:0000313" key="5">
    <source>
        <dbReference type="Proteomes" id="UP000198757"/>
    </source>
</evidence>
<dbReference type="OrthoDB" id="2168082at2"/>
<dbReference type="EMBL" id="FMZO01000004">
    <property type="protein sequence ID" value="SDC89525.1"/>
    <property type="molecule type" value="Genomic_DNA"/>
</dbReference>
<organism evidence="4 5">
    <name type="scientific">Niabella drilacis (strain DSM 25811 / CCM 8410 / CCUG 62505 / LMG 26954 / E90)</name>
    <dbReference type="NCBI Taxonomy" id="1285928"/>
    <lineage>
        <taxon>Bacteria</taxon>
        <taxon>Pseudomonadati</taxon>
        <taxon>Bacteroidota</taxon>
        <taxon>Chitinophagia</taxon>
        <taxon>Chitinophagales</taxon>
        <taxon>Chitinophagaceae</taxon>
        <taxon>Niabella</taxon>
    </lineage>
</organism>
<dbReference type="Gene3D" id="2.40.50.1020">
    <property type="entry name" value="LytTr DNA-binding domain"/>
    <property type="match status" value="1"/>
</dbReference>
<gene>
    <name evidence="4" type="ORF">SAMN04487894_104343</name>
</gene>
<dbReference type="SMART" id="SM00850">
    <property type="entry name" value="LytTR"/>
    <property type="match status" value="1"/>
</dbReference>